<evidence type="ECO:0000313" key="7">
    <source>
        <dbReference type="Proteomes" id="UP001597519"/>
    </source>
</evidence>
<feature type="domain" description="SIS" evidence="5">
    <location>
        <begin position="108"/>
        <end position="248"/>
    </location>
</feature>
<reference evidence="7" key="1">
    <citation type="journal article" date="2019" name="Int. J. Syst. Evol. Microbiol.">
        <title>The Global Catalogue of Microorganisms (GCM) 10K type strain sequencing project: providing services to taxonomists for standard genome sequencing and annotation.</title>
        <authorList>
            <consortium name="The Broad Institute Genomics Platform"/>
            <consortium name="The Broad Institute Genome Sequencing Center for Infectious Disease"/>
            <person name="Wu L."/>
            <person name="Ma J."/>
        </authorList>
    </citation>
    <scope>NUCLEOTIDE SEQUENCE [LARGE SCALE GENOMIC DNA]</scope>
    <source>
        <strain evidence="7">KCTC 33575</strain>
    </source>
</reference>
<dbReference type="PANTHER" id="PTHR30514">
    <property type="entry name" value="GLUCOKINASE"/>
    <property type="match status" value="1"/>
</dbReference>
<dbReference type="InterPro" id="IPR009057">
    <property type="entry name" value="Homeodomain-like_sf"/>
</dbReference>
<keyword evidence="3" id="KW-0804">Transcription</keyword>
<comment type="caution">
    <text evidence="6">The sequence shown here is derived from an EMBL/GenBank/DDBJ whole genome shotgun (WGS) entry which is preliminary data.</text>
</comment>
<dbReference type="EMBL" id="JBHUOQ010000005">
    <property type="protein sequence ID" value="MFD2831387.1"/>
    <property type="molecule type" value="Genomic_DNA"/>
</dbReference>
<dbReference type="SUPFAM" id="SSF46689">
    <property type="entry name" value="Homeodomain-like"/>
    <property type="match status" value="1"/>
</dbReference>
<dbReference type="Gene3D" id="1.10.10.10">
    <property type="entry name" value="Winged helix-like DNA-binding domain superfamily/Winged helix DNA-binding domain"/>
    <property type="match status" value="1"/>
</dbReference>
<keyword evidence="2" id="KW-0238">DNA-binding</keyword>
<evidence type="ECO:0000256" key="1">
    <source>
        <dbReference type="ARBA" id="ARBA00023015"/>
    </source>
</evidence>
<dbReference type="InterPro" id="IPR000281">
    <property type="entry name" value="HTH_RpiR"/>
</dbReference>
<dbReference type="Pfam" id="PF01418">
    <property type="entry name" value="HTH_6"/>
    <property type="match status" value="1"/>
</dbReference>
<dbReference type="SUPFAM" id="SSF53697">
    <property type="entry name" value="SIS domain"/>
    <property type="match status" value="1"/>
</dbReference>
<feature type="domain" description="HTH rpiR-type" evidence="4">
    <location>
        <begin position="1"/>
        <end position="75"/>
    </location>
</feature>
<dbReference type="InterPro" id="IPR001347">
    <property type="entry name" value="SIS_dom"/>
</dbReference>
<dbReference type="PROSITE" id="PS51464">
    <property type="entry name" value="SIS"/>
    <property type="match status" value="1"/>
</dbReference>
<dbReference type="InterPro" id="IPR046348">
    <property type="entry name" value="SIS_dom_sf"/>
</dbReference>
<dbReference type="CDD" id="cd05013">
    <property type="entry name" value="SIS_RpiR"/>
    <property type="match status" value="1"/>
</dbReference>
<evidence type="ECO:0000259" key="5">
    <source>
        <dbReference type="PROSITE" id="PS51464"/>
    </source>
</evidence>
<dbReference type="Proteomes" id="UP001597519">
    <property type="component" value="Unassembled WGS sequence"/>
</dbReference>
<proteinExistence type="predicted"/>
<organism evidence="6 7">
    <name type="scientific">Corticicoccus populi</name>
    <dbReference type="NCBI Taxonomy" id="1812821"/>
    <lineage>
        <taxon>Bacteria</taxon>
        <taxon>Bacillati</taxon>
        <taxon>Bacillota</taxon>
        <taxon>Bacilli</taxon>
        <taxon>Bacillales</taxon>
        <taxon>Staphylococcaceae</taxon>
        <taxon>Corticicoccus</taxon>
    </lineage>
</organism>
<dbReference type="Pfam" id="PF01380">
    <property type="entry name" value="SIS"/>
    <property type="match status" value="1"/>
</dbReference>
<accession>A0ABW5WXZ9</accession>
<protein>
    <submittedName>
        <fullName evidence="6">MurR/RpiR family transcriptional regulator</fullName>
    </submittedName>
</protein>
<dbReference type="PANTHER" id="PTHR30514:SF21">
    <property type="entry name" value="RPIR-FAMILY TRANSCRIPTIONAL REGULATOR"/>
    <property type="match status" value="1"/>
</dbReference>
<keyword evidence="7" id="KW-1185">Reference proteome</keyword>
<dbReference type="InterPro" id="IPR035472">
    <property type="entry name" value="RpiR-like_SIS"/>
</dbReference>
<dbReference type="InterPro" id="IPR036388">
    <property type="entry name" value="WH-like_DNA-bd_sf"/>
</dbReference>
<evidence type="ECO:0000256" key="3">
    <source>
        <dbReference type="ARBA" id="ARBA00023163"/>
    </source>
</evidence>
<name>A0ABW5WXZ9_9STAP</name>
<dbReference type="PROSITE" id="PS51071">
    <property type="entry name" value="HTH_RPIR"/>
    <property type="match status" value="1"/>
</dbReference>
<dbReference type="Gene3D" id="3.40.50.10490">
    <property type="entry name" value="Glucose-6-phosphate isomerase like protein, domain 1"/>
    <property type="match status" value="1"/>
</dbReference>
<gene>
    <name evidence="6" type="ORF">ACFSX4_13005</name>
</gene>
<evidence type="ECO:0000256" key="2">
    <source>
        <dbReference type="ARBA" id="ARBA00023125"/>
    </source>
</evidence>
<dbReference type="InterPro" id="IPR047640">
    <property type="entry name" value="RpiR-like"/>
</dbReference>
<evidence type="ECO:0000259" key="4">
    <source>
        <dbReference type="PROSITE" id="PS51071"/>
    </source>
</evidence>
<dbReference type="RefSeq" id="WP_377775599.1">
    <property type="nucleotide sequence ID" value="NZ_JBHUOQ010000005.1"/>
</dbReference>
<keyword evidence="1" id="KW-0805">Transcription regulation</keyword>
<evidence type="ECO:0000313" key="6">
    <source>
        <dbReference type="EMBL" id="MFD2831387.1"/>
    </source>
</evidence>
<sequence>MNLTNRVQVHQNNLSKNEKRILSEMNEKEVLSDNIKGFSESFGASPSSISKLSKKLGYKNFQDFILSVDAERSTVKHRSSSSKAIHEYYNRLIDNTNEMIHEEMIHSLISKIMNSGLVVIIGIGNSGFSAIEFASRLERMGIKVKAMTDPHQMKMQSGILNHEDLIIGISNSGETKEIVDSITLAKKNNVSNFVFTHHNESSLSDTADNVIIVSSNTQVNDEKFINSQISNLYLIDVISYEMLEHDELLEYREKTLDVLKKF</sequence>